<dbReference type="InterPro" id="IPR029063">
    <property type="entry name" value="SAM-dependent_MTases_sf"/>
</dbReference>
<dbReference type="EMBL" id="BSOA01000029">
    <property type="protein sequence ID" value="GLQ89168.1"/>
    <property type="molecule type" value="Genomic_DNA"/>
</dbReference>
<evidence type="ECO:0000313" key="2">
    <source>
        <dbReference type="Proteomes" id="UP001156627"/>
    </source>
</evidence>
<dbReference type="Pfam" id="PF13578">
    <property type="entry name" value="Methyltransf_24"/>
    <property type="match status" value="1"/>
</dbReference>
<dbReference type="PANTHER" id="PTHR43167">
    <property type="entry name" value="PUTATIVE (AFU_ORTHOLOGUE AFUA_6G01830)-RELATED"/>
    <property type="match status" value="1"/>
</dbReference>
<dbReference type="Gene3D" id="3.40.50.150">
    <property type="entry name" value="Vaccinia Virus protein VP39"/>
    <property type="match status" value="1"/>
</dbReference>
<accession>A0ABQ5XDJ5</accession>
<dbReference type="Proteomes" id="UP001156627">
    <property type="component" value="Unassembled WGS sequence"/>
</dbReference>
<gene>
    <name evidence="1" type="ORF">GCM10007898_27400</name>
</gene>
<name>A0ABQ5XDJ5_9GAMM</name>
<proteinExistence type="predicted"/>
<protein>
    <recommendedName>
        <fullName evidence="3">Class I SAM-dependent methyltransferase</fullName>
    </recommendedName>
</protein>
<evidence type="ECO:0000313" key="1">
    <source>
        <dbReference type="EMBL" id="GLQ89168.1"/>
    </source>
</evidence>
<comment type="caution">
    <text evidence="1">The sequence shown here is derived from an EMBL/GenBank/DDBJ whole genome shotgun (WGS) entry which is preliminary data.</text>
</comment>
<dbReference type="SUPFAM" id="SSF53335">
    <property type="entry name" value="S-adenosyl-L-methionine-dependent methyltransferases"/>
    <property type="match status" value="1"/>
</dbReference>
<keyword evidence="2" id="KW-1185">Reference proteome</keyword>
<dbReference type="PANTHER" id="PTHR43167:SF1">
    <property type="entry name" value="PUTATIVE (AFU_ORTHOLOGUE AFUA_6G01830)-RELATED"/>
    <property type="match status" value="1"/>
</dbReference>
<sequence>MGHTGWKIADNMPYLLALREKMGWVYGSEDLCILLYSLVKRQRPRLVVELGTGLGVSTVWMAAAMRENSIGHLHTFDNGSHFSRPAMSALFDMQEGLLGPLAGFADADRDIGRFMEAVLLSADVQEYVTFHSGNINLFELASHPAYADGIDMLFSDFDHGPEMVTELLARFLPLLSPAGSIFIDSASTHRMSYLLIEQMVAALNHRKIPASLACFLSDAEIDSLDRRLRSSRLGLTHLVERHDRPQNSTTWIQFEPLDMGPGLATNMHG</sequence>
<organism evidence="1 2">
    <name type="scientific">Dyella flagellata</name>
    <dbReference type="NCBI Taxonomy" id="1867833"/>
    <lineage>
        <taxon>Bacteria</taxon>
        <taxon>Pseudomonadati</taxon>
        <taxon>Pseudomonadota</taxon>
        <taxon>Gammaproteobacteria</taxon>
        <taxon>Lysobacterales</taxon>
        <taxon>Rhodanobacteraceae</taxon>
        <taxon>Dyella</taxon>
    </lineage>
</organism>
<evidence type="ECO:0008006" key="3">
    <source>
        <dbReference type="Google" id="ProtNLM"/>
    </source>
</evidence>
<reference evidence="2" key="1">
    <citation type="journal article" date="2019" name="Int. J. Syst. Evol. Microbiol.">
        <title>The Global Catalogue of Microorganisms (GCM) 10K type strain sequencing project: providing services to taxonomists for standard genome sequencing and annotation.</title>
        <authorList>
            <consortium name="The Broad Institute Genomics Platform"/>
            <consortium name="The Broad Institute Genome Sequencing Center for Infectious Disease"/>
            <person name="Wu L."/>
            <person name="Ma J."/>
        </authorList>
    </citation>
    <scope>NUCLEOTIDE SEQUENCE [LARGE SCALE GENOMIC DNA]</scope>
    <source>
        <strain evidence="2">NBRC 111981</strain>
    </source>
</reference>